<keyword evidence="3" id="KW-0812">Transmembrane</keyword>
<evidence type="ECO:0000259" key="5">
    <source>
        <dbReference type="PROSITE" id="PS01180"/>
    </source>
</evidence>
<dbReference type="Gene3D" id="2.60.120.290">
    <property type="entry name" value="Spermadhesin, CUB domain"/>
    <property type="match status" value="3"/>
</dbReference>
<accession>A0A6V7UTN6</accession>
<evidence type="ECO:0000313" key="7">
    <source>
        <dbReference type="Proteomes" id="UP000580250"/>
    </source>
</evidence>
<gene>
    <name evidence="6" type="ORF">MENT_LOCUS17152</name>
</gene>
<dbReference type="SUPFAM" id="SSF49854">
    <property type="entry name" value="Spermadhesin, CUB domain"/>
    <property type="match status" value="3"/>
</dbReference>
<evidence type="ECO:0000256" key="3">
    <source>
        <dbReference type="SAM" id="Phobius"/>
    </source>
</evidence>
<dbReference type="PROSITE" id="PS01180">
    <property type="entry name" value="CUB"/>
    <property type="match status" value="2"/>
</dbReference>
<proteinExistence type="predicted"/>
<evidence type="ECO:0000256" key="4">
    <source>
        <dbReference type="SAM" id="SignalP"/>
    </source>
</evidence>
<name>A0A6V7UTN6_MELEN</name>
<keyword evidence="3" id="KW-0472">Membrane</keyword>
<feature type="domain" description="CUB" evidence="5">
    <location>
        <begin position="34"/>
        <end position="160"/>
    </location>
</feature>
<evidence type="ECO:0000313" key="6">
    <source>
        <dbReference type="EMBL" id="CAD2165400.1"/>
    </source>
</evidence>
<dbReference type="Proteomes" id="UP000580250">
    <property type="component" value="Unassembled WGS sequence"/>
</dbReference>
<dbReference type="CDD" id="cd00041">
    <property type="entry name" value="CUB"/>
    <property type="match status" value="2"/>
</dbReference>
<dbReference type="OrthoDB" id="5795793at2759"/>
<dbReference type="SMART" id="SM00042">
    <property type="entry name" value="CUB"/>
    <property type="match status" value="2"/>
</dbReference>
<keyword evidence="3" id="KW-1133">Transmembrane helix</keyword>
<feature type="domain" description="CUB" evidence="5">
    <location>
        <begin position="556"/>
        <end position="669"/>
    </location>
</feature>
<keyword evidence="1" id="KW-1015">Disulfide bond</keyword>
<dbReference type="PANTHER" id="PTHR39385">
    <property type="entry name" value="PROTEIN CBG20422"/>
    <property type="match status" value="1"/>
</dbReference>
<feature type="transmembrane region" description="Helical" evidence="3">
    <location>
        <begin position="694"/>
        <end position="713"/>
    </location>
</feature>
<dbReference type="InterPro" id="IPR000859">
    <property type="entry name" value="CUB_dom"/>
</dbReference>
<dbReference type="Pfam" id="PF00431">
    <property type="entry name" value="CUB"/>
    <property type="match status" value="2"/>
</dbReference>
<dbReference type="PANTHER" id="PTHR39385:SF2">
    <property type="entry name" value="SLIT-LIKE 3 PROTEIN"/>
    <property type="match status" value="1"/>
</dbReference>
<dbReference type="InterPro" id="IPR035914">
    <property type="entry name" value="Sperma_CUB_dom_sf"/>
</dbReference>
<comment type="caution">
    <text evidence="2">Lacks conserved residue(s) required for the propagation of feature annotation.</text>
</comment>
<feature type="signal peptide" evidence="4">
    <location>
        <begin position="1"/>
        <end position="21"/>
    </location>
</feature>
<keyword evidence="4" id="KW-0732">Signal</keyword>
<organism evidence="6 7">
    <name type="scientific">Meloidogyne enterolobii</name>
    <name type="common">Root-knot nematode worm</name>
    <name type="synonym">Meloidogyne mayaguensis</name>
    <dbReference type="NCBI Taxonomy" id="390850"/>
    <lineage>
        <taxon>Eukaryota</taxon>
        <taxon>Metazoa</taxon>
        <taxon>Ecdysozoa</taxon>
        <taxon>Nematoda</taxon>
        <taxon>Chromadorea</taxon>
        <taxon>Rhabditida</taxon>
        <taxon>Tylenchina</taxon>
        <taxon>Tylenchomorpha</taxon>
        <taxon>Tylenchoidea</taxon>
        <taxon>Meloidogynidae</taxon>
        <taxon>Meloidogyninae</taxon>
        <taxon>Meloidogyne</taxon>
    </lineage>
</organism>
<evidence type="ECO:0000256" key="2">
    <source>
        <dbReference type="PROSITE-ProRule" id="PRU00059"/>
    </source>
</evidence>
<dbReference type="EMBL" id="CAJEWN010000110">
    <property type="protein sequence ID" value="CAD2165400.1"/>
    <property type="molecule type" value="Genomic_DNA"/>
</dbReference>
<evidence type="ECO:0000256" key="1">
    <source>
        <dbReference type="ARBA" id="ARBA00023157"/>
    </source>
</evidence>
<dbReference type="AlphaFoldDB" id="A0A6V7UTN6"/>
<reference evidence="6 7" key="1">
    <citation type="submission" date="2020-08" db="EMBL/GenBank/DDBJ databases">
        <authorList>
            <person name="Koutsovoulos G."/>
            <person name="Danchin GJ E."/>
        </authorList>
    </citation>
    <scope>NUCLEOTIDE SEQUENCE [LARGE SCALE GENOMIC DNA]</scope>
</reference>
<feature type="chain" id="PRO_5027928165" description="CUB domain-containing protein" evidence="4">
    <location>
        <begin position="22"/>
        <end position="796"/>
    </location>
</feature>
<sequence>MLLFKQIFIFILLKLIPIIFSTETVKTVGSNRDCSCPIEETFDSNLKEGVFKSPGFPVEYCGSLDCKWNILPEENAFIYAKLGGLFSTEKRYDILDVYQTRWNGSELMKVKHASVSGEAFVDVEWERSNYASSIGGGLFFHFVTDGHDHNRGFEISFTRNPKDDLYVYPTPCPQPFYYASNSTQYLPSTAVNNRQTCIFSINSTQAVKLIIKGFDSSKNKIEVFETESFPKPYVERQGGQLAKIERHSFNSFPLIVTSRTHSLSILITSYEYELLDSNIIEFIAVKSVCECFPNNLIVSRVQPLNLLSPGFPLEYCDNLNCSSQISLENPLTITNDIECLQIQFNSFRTELDMDLLHLLQIPFGDEKRELISFGGEAKGIKSFTFDSANFILNFTTDATELDSGFNLTIGYIKRNKECLCHGTDSNIKILNGKKIHCKIILMLKSAHLWIESSEFNHRLLVKLNISLSDSTEFVEVCADNFLMRNPQCHRLDSSNVGSENKLEFTVWQIPGLPYLDKIGPVYIWYHREFSPQEVINNPNIPRQINFNYEWRGECKCGEVHLKADKNNWNVLYSPDHPENYCPSMNCSWLLEAPEGYYIVVNISEFYTEADHDFLAFFDGNDTNQKHMEMLSGMITFKNTIHSTKNIMAILFNSDISIQMGGFAIWYRAVKNDELLQNQQSTELSSDNSSSPHRLFLFMFFTLFAVIGILFIVARSNPTNNRFTTIENIFRRIFPTTWTRMFNENEEEEEGGGEGRNQLLGSNTSVHFASNNRSKHQRTIDNNKCISFSTNNPSYNE</sequence>
<protein>
    <recommendedName>
        <fullName evidence="5">CUB domain-containing protein</fullName>
    </recommendedName>
</protein>
<comment type="caution">
    <text evidence="6">The sequence shown here is derived from an EMBL/GenBank/DDBJ whole genome shotgun (WGS) entry which is preliminary data.</text>
</comment>